<proteinExistence type="predicted"/>
<feature type="compositionally biased region" description="Acidic residues" evidence="1">
    <location>
        <begin position="582"/>
        <end position="592"/>
    </location>
</feature>
<organism evidence="2">
    <name type="scientific">Oppiella nova</name>
    <dbReference type="NCBI Taxonomy" id="334625"/>
    <lineage>
        <taxon>Eukaryota</taxon>
        <taxon>Metazoa</taxon>
        <taxon>Ecdysozoa</taxon>
        <taxon>Arthropoda</taxon>
        <taxon>Chelicerata</taxon>
        <taxon>Arachnida</taxon>
        <taxon>Acari</taxon>
        <taxon>Acariformes</taxon>
        <taxon>Sarcoptiformes</taxon>
        <taxon>Oribatida</taxon>
        <taxon>Brachypylina</taxon>
        <taxon>Oppioidea</taxon>
        <taxon>Oppiidae</taxon>
        <taxon>Oppiella</taxon>
    </lineage>
</organism>
<dbReference type="EMBL" id="CAJPVJ010004242">
    <property type="protein sequence ID" value="CAG2168426.1"/>
    <property type="molecule type" value="Genomic_DNA"/>
</dbReference>
<feature type="compositionally biased region" description="Low complexity" evidence="1">
    <location>
        <begin position="230"/>
        <end position="242"/>
    </location>
</feature>
<protein>
    <submittedName>
        <fullName evidence="2">Uncharacterized protein</fullName>
    </submittedName>
</protein>
<feature type="region of interest" description="Disordered" evidence="1">
    <location>
        <begin position="258"/>
        <end position="302"/>
    </location>
</feature>
<dbReference type="OrthoDB" id="10666973at2759"/>
<feature type="compositionally biased region" description="Polar residues" evidence="1">
    <location>
        <begin position="258"/>
        <end position="278"/>
    </location>
</feature>
<evidence type="ECO:0000256" key="1">
    <source>
        <dbReference type="SAM" id="MobiDB-lite"/>
    </source>
</evidence>
<keyword evidence="3" id="KW-1185">Reference proteome</keyword>
<gene>
    <name evidence="2" type="ORF">ONB1V03_LOCUS7916</name>
</gene>
<feature type="region of interest" description="Disordered" evidence="1">
    <location>
        <begin position="117"/>
        <end position="153"/>
    </location>
</feature>
<feature type="region of interest" description="Disordered" evidence="1">
    <location>
        <begin position="564"/>
        <end position="603"/>
    </location>
</feature>
<feature type="region of interest" description="Disordered" evidence="1">
    <location>
        <begin position="177"/>
        <end position="244"/>
    </location>
</feature>
<accession>A0A7R9M094</accession>
<feature type="region of interest" description="Disordered" evidence="1">
    <location>
        <begin position="26"/>
        <end position="71"/>
    </location>
</feature>
<feature type="non-terminal residue" evidence="2">
    <location>
        <position position="1"/>
    </location>
</feature>
<feature type="compositionally biased region" description="Basic residues" evidence="1">
    <location>
        <begin position="279"/>
        <end position="288"/>
    </location>
</feature>
<sequence length="678" mass="75828">MFLRHRHITATALYSTQCTHKLRVDAPTPSQNVKYSDKPNKGSPPAIGTSRSPPDAAHSPPVMEDQLKTPPDKPMDCFIAIEKLSLDQTCRKYNIDYQLLKKDYDLYDDKQILKNDKQSLRNSQKNASRRAVDVSVTRDDDMSGQTVDGHADDDLEDYYESEHWEDLNDTSANYILRERTSKRKKSSKKFDSKGRPSKKAKTSPNATKTSDPLTSQQLAINSSQRKPNAKQTKNGTNKSTKNGGNGFENEFSVFCSASQTASPPLSRNGSAGASTSTPVHHKPMRSKPYHSYSSPKTSLNKVVKNKHKRLKKDRFPDDHIINFLGERFRANDLLYKHCMCENDCEADELSLAFYLMCNVPDNELPRHLDIAVNGGDTELLSESDDPDLTGPESDPNLSNFLPNEEDIYKQTFVDDFINSGVDEFLKKSSLIPSATVTSAVGAPLIDPSMPSTLEIDFYYICDDFMPDDYYYYSHSCNDMLDTNVASLELIFVIMQLCVSFDWESCLRIDEMFVMFVMLCEICWTQMSRELKSQNKGTRMRHKLPALNPNLSINISDSNNNSIEKSAQKVMSNTSGSESLSSPEEDGYEEDECDHQSARDDPKRDELRKQFCDVLNWTSPSALSTCSMSSSSVCCSPASTRMSSPSPTCMTPTGGLCSGNGQHSPSTLSSIREAVSHLT</sequence>
<feature type="compositionally biased region" description="Polar residues" evidence="1">
    <location>
        <begin position="202"/>
        <end position="226"/>
    </location>
</feature>
<reference evidence="2" key="1">
    <citation type="submission" date="2020-11" db="EMBL/GenBank/DDBJ databases">
        <authorList>
            <person name="Tran Van P."/>
        </authorList>
    </citation>
    <scope>NUCLEOTIDE SEQUENCE</scope>
</reference>
<dbReference type="Proteomes" id="UP000728032">
    <property type="component" value="Unassembled WGS sequence"/>
</dbReference>
<feature type="compositionally biased region" description="Basic and acidic residues" evidence="1">
    <location>
        <begin position="593"/>
        <end position="603"/>
    </location>
</feature>
<dbReference type="AlphaFoldDB" id="A0A7R9M094"/>
<evidence type="ECO:0000313" key="3">
    <source>
        <dbReference type="Proteomes" id="UP000728032"/>
    </source>
</evidence>
<name>A0A7R9M094_9ACAR</name>
<evidence type="ECO:0000313" key="2">
    <source>
        <dbReference type="EMBL" id="CAD7650642.1"/>
    </source>
</evidence>
<feature type="compositionally biased region" description="Basic and acidic residues" evidence="1">
    <location>
        <begin position="130"/>
        <end position="141"/>
    </location>
</feature>
<dbReference type="EMBL" id="OC919067">
    <property type="protein sequence ID" value="CAD7650642.1"/>
    <property type="molecule type" value="Genomic_DNA"/>
</dbReference>
<feature type="compositionally biased region" description="Polar residues" evidence="1">
    <location>
        <begin position="568"/>
        <end position="581"/>
    </location>
</feature>